<dbReference type="PANTHER" id="PTHR43737">
    <property type="entry name" value="BLL7424 PROTEIN"/>
    <property type="match status" value="1"/>
</dbReference>
<dbReference type="EMBL" id="AANZ01000009">
    <property type="protein sequence ID" value="EAQ80358.1"/>
    <property type="molecule type" value="Genomic_DNA"/>
</dbReference>
<dbReference type="PANTHER" id="PTHR43737:SF1">
    <property type="entry name" value="DUF1501 DOMAIN-CONTAINING PROTEIN"/>
    <property type="match status" value="1"/>
</dbReference>
<feature type="chain" id="PRO_5002665286" description="DUF1501 domain-containing protein" evidence="1">
    <location>
        <begin position="33"/>
        <end position="438"/>
    </location>
</feature>
<feature type="signal peptide" evidence="1">
    <location>
        <begin position="1"/>
        <end position="32"/>
    </location>
</feature>
<dbReference type="InterPro" id="IPR010869">
    <property type="entry name" value="DUF1501"/>
</dbReference>
<evidence type="ECO:0008006" key="4">
    <source>
        <dbReference type="Google" id="ProtNLM"/>
    </source>
</evidence>
<dbReference type="OrthoDB" id="127333at2"/>
<dbReference type="InterPro" id="IPR019546">
    <property type="entry name" value="TAT_signal_bac_arc"/>
</dbReference>
<dbReference type="Gene3D" id="3.40.720.10">
    <property type="entry name" value="Alkaline Phosphatase, subunit A"/>
    <property type="match status" value="1"/>
</dbReference>
<dbReference type="NCBIfam" id="TIGR01409">
    <property type="entry name" value="TAT_signal_seq"/>
    <property type="match status" value="1"/>
</dbReference>
<dbReference type="STRING" id="314230.DSM3645_10952"/>
<dbReference type="eggNOG" id="COG3119">
    <property type="taxonomic scope" value="Bacteria"/>
</dbReference>
<reference evidence="2 3" key="1">
    <citation type="submission" date="2006-02" db="EMBL/GenBank/DDBJ databases">
        <authorList>
            <person name="Amann R."/>
            <person name="Ferriera S."/>
            <person name="Johnson J."/>
            <person name="Kravitz S."/>
            <person name="Halpern A."/>
            <person name="Remington K."/>
            <person name="Beeson K."/>
            <person name="Tran B."/>
            <person name="Rogers Y.-H."/>
            <person name="Friedman R."/>
            <person name="Venter J.C."/>
        </authorList>
    </citation>
    <scope>NUCLEOTIDE SEQUENCE [LARGE SCALE GENOMIC DNA]</scope>
    <source>
        <strain evidence="2 3">DSM 3645</strain>
    </source>
</reference>
<dbReference type="InterPro" id="IPR006311">
    <property type="entry name" value="TAT_signal"/>
</dbReference>
<evidence type="ECO:0000256" key="1">
    <source>
        <dbReference type="SAM" id="SignalP"/>
    </source>
</evidence>
<accession>A3ZST3</accession>
<evidence type="ECO:0000313" key="2">
    <source>
        <dbReference type="EMBL" id="EAQ80358.1"/>
    </source>
</evidence>
<name>A3ZST3_9BACT</name>
<sequence>MSSNHTNRRSFLKQSAAAAGAMAMAGGLPLFAEEGKEPHPVVPMGKAEHCIMVWLGGGAAQIDTWDPKAKGDAKLKKAGSYYDAIDTAVPGLQVCEHLKRCAPLMERFNPIRTVHHDVIDEHAAATNRMHTGRDTSGTIVYPSIGSAIAYQRGAASDIAPAYMLIGYPNVTRGPGFLGAGAGYVYLTDTAQGPNGLARMPHVSDQRAARRESVLGKLRDRYLTKAEEKQLIEDYAEAGKAALRLSGPEFMKAFDLDNEPDDLRNKYGGEFGQRCLLSRRLVERGVRFIEVSHNLNFVNGTGWDTHNEGQLNQHLLIQELDGAIATLVTDLEEKKLLDKTLIVISSEFGRPAQFDGGGGRGHHGGAFTVVLAGGGLQTGKAIGETDELAMKALDRRVSVPDLFATIFQTMGINPHEELYAGDRPVPISDGGRPIAELFS</sequence>
<dbReference type="Proteomes" id="UP000004358">
    <property type="component" value="Unassembled WGS sequence"/>
</dbReference>
<dbReference type="SUPFAM" id="SSF53649">
    <property type="entry name" value="Alkaline phosphatase-like"/>
    <property type="match status" value="1"/>
</dbReference>
<dbReference type="HOGENOM" id="CLU_035908_0_0_0"/>
<dbReference type="Pfam" id="PF07394">
    <property type="entry name" value="DUF1501"/>
    <property type="match status" value="1"/>
</dbReference>
<dbReference type="InterPro" id="IPR017850">
    <property type="entry name" value="Alkaline_phosphatase_core_sf"/>
</dbReference>
<protein>
    <recommendedName>
        <fullName evidence="4">DUF1501 domain-containing protein</fullName>
    </recommendedName>
</protein>
<comment type="caution">
    <text evidence="2">The sequence shown here is derived from an EMBL/GenBank/DDBJ whole genome shotgun (WGS) entry which is preliminary data.</text>
</comment>
<keyword evidence="1" id="KW-0732">Signal</keyword>
<proteinExistence type="predicted"/>
<dbReference type="RefSeq" id="WP_002655787.1">
    <property type="nucleotide sequence ID" value="NZ_CH672377.1"/>
</dbReference>
<gene>
    <name evidence="2" type="ORF">DSM3645_10952</name>
</gene>
<organism evidence="2 3">
    <name type="scientific">Blastopirellula marina DSM 3645</name>
    <dbReference type="NCBI Taxonomy" id="314230"/>
    <lineage>
        <taxon>Bacteria</taxon>
        <taxon>Pseudomonadati</taxon>
        <taxon>Planctomycetota</taxon>
        <taxon>Planctomycetia</taxon>
        <taxon>Pirellulales</taxon>
        <taxon>Pirellulaceae</taxon>
        <taxon>Blastopirellula</taxon>
    </lineage>
</organism>
<dbReference type="PROSITE" id="PS51318">
    <property type="entry name" value="TAT"/>
    <property type="match status" value="1"/>
</dbReference>
<evidence type="ECO:0000313" key="3">
    <source>
        <dbReference type="Proteomes" id="UP000004358"/>
    </source>
</evidence>
<dbReference type="AlphaFoldDB" id="A3ZST3"/>